<comment type="caution">
    <text evidence="8">The sequence shown here is derived from an EMBL/GenBank/DDBJ whole genome shotgun (WGS) entry which is preliminary data.</text>
</comment>
<dbReference type="PANTHER" id="PTHR10871">
    <property type="entry name" value="30S RIBOSOMAL PROTEIN S13/40S RIBOSOMAL PROTEIN S18"/>
    <property type="match status" value="1"/>
</dbReference>
<dbReference type="InterPro" id="IPR027437">
    <property type="entry name" value="Rbsml_uS13_C"/>
</dbReference>
<gene>
    <name evidence="8" type="ORF">CNYM01_05651</name>
</gene>
<evidence type="ECO:0000256" key="4">
    <source>
        <dbReference type="ARBA" id="ARBA00022980"/>
    </source>
</evidence>
<comment type="subcellular location">
    <subcellularLocation>
        <location evidence="1">Cytoplasm</location>
    </subcellularLocation>
</comment>
<dbReference type="FunFam" id="1.10.8.50:FF:000002">
    <property type="entry name" value="40S ribosomal protein S18"/>
    <property type="match status" value="1"/>
</dbReference>
<dbReference type="InterPro" id="IPR010979">
    <property type="entry name" value="Ribosomal_uS13-like_H2TH"/>
</dbReference>
<evidence type="ECO:0000256" key="7">
    <source>
        <dbReference type="SAM" id="MobiDB-lite"/>
    </source>
</evidence>
<evidence type="ECO:0000256" key="6">
    <source>
        <dbReference type="RuleBase" id="RU003830"/>
    </source>
</evidence>
<organism evidence="8 9">
    <name type="scientific">Colletotrichum nymphaeae SA-01</name>
    <dbReference type="NCBI Taxonomy" id="1460502"/>
    <lineage>
        <taxon>Eukaryota</taxon>
        <taxon>Fungi</taxon>
        <taxon>Dikarya</taxon>
        <taxon>Ascomycota</taxon>
        <taxon>Pezizomycotina</taxon>
        <taxon>Sordariomycetes</taxon>
        <taxon>Hypocreomycetidae</taxon>
        <taxon>Glomerellales</taxon>
        <taxon>Glomerellaceae</taxon>
        <taxon>Colletotrichum</taxon>
        <taxon>Colletotrichum acutatum species complex</taxon>
    </lineage>
</organism>
<reference evidence="8 9" key="1">
    <citation type="submission" date="2014-02" db="EMBL/GenBank/DDBJ databases">
        <title>The genome sequence of Colletotrichum nymphaeae SA-01.</title>
        <authorList>
            <person name="Baroncelli R."/>
            <person name="Thon M.R."/>
        </authorList>
    </citation>
    <scope>NUCLEOTIDE SEQUENCE [LARGE SCALE GENOMIC DNA]</scope>
    <source>
        <strain evidence="8 9">SA-01</strain>
    </source>
</reference>
<accession>A0A135RY21</accession>
<dbReference type="HAMAP" id="MF_01315">
    <property type="entry name" value="Ribosomal_uS13"/>
    <property type="match status" value="1"/>
</dbReference>
<feature type="region of interest" description="Disordered" evidence="7">
    <location>
        <begin position="149"/>
        <end position="168"/>
    </location>
</feature>
<keyword evidence="4 6" id="KW-0689">Ribosomal protein</keyword>
<dbReference type="EMBL" id="JEMN01001715">
    <property type="protein sequence ID" value="KXH28561.1"/>
    <property type="molecule type" value="Genomic_DNA"/>
</dbReference>
<dbReference type="GO" id="GO:0015935">
    <property type="term" value="C:small ribosomal subunit"/>
    <property type="evidence" value="ECO:0007669"/>
    <property type="project" value="TreeGrafter"/>
</dbReference>
<dbReference type="GO" id="GO:0005829">
    <property type="term" value="C:cytosol"/>
    <property type="evidence" value="ECO:0007669"/>
    <property type="project" value="TreeGrafter"/>
</dbReference>
<dbReference type="Gene3D" id="1.10.8.50">
    <property type="match status" value="1"/>
</dbReference>
<dbReference type="PANTHER" id="PTHR10871:SF3">
    <property type="entry name" value="SMALL RIBOSOMAL SUBUNIT PROTEIN US13"/>
    <property type="match status" value="1"/>
</dbReference>
<evidence type="ECO:0000256" key="1">
    <source>
        <dbReference type="ARBA" id="ARBA00004496"/>
    </source>
</evidence>
<sequence>MSLVSGEKSNFQFILRLLNTNVRGQEKVMYALTKIGGVGRRYSNIVCKKADGGHEKTNESPTTVDLNKRAGELTSEELERIVTIIQNPTQYKIPSWFLNRQRDIVDGKDSQILANGVASKLRDDLERLKKIRAHRGLRHYWGLRVRGQHTKTTGRRGRTVGVSKKKGG</sequence>
<evidence type="ECO:0000256" key="3">
    <source>
        <dbReference type="ARBA" id="ARBA00022490"/>
    </source>
</evidence>
<dbReference type="Proteomes" id="UP000070054">
    <property type="component" value="Unassembled WGS sequence"/>
</dbReference>
<dbReference type="GO" id="GO:0006412">
    <property type="term" value="P:translation"/>
    <property type="evidence" value="ECO:0007669"/>
    <property type="project" value="InterPro"/>
</dbReference>
<evidence type="ECO:0000256" key="2">
    <source>
        <dbReference type="ARBA" id="ARBA00008080"/>
    </source>
</evidence>
<dbReference type="PROSITE" id="PS00646">
    <property type="entry name" value="RIBOSOMAL_S13_1"/>
    <property type="match status" value="1"/>
</dbReference>
<dbReference type="GO" id="GO:0003723">
    <property type="term" value="F:RNA binding"/>
    <property type="evidence" value="ECO:0007669"/>
    <property type="project" value="InterPro"/>
</dbReference>
<dbReference type="GO" id="GO:0003735">
    <property type="term" value="F:structural constituent of ribosome"/>
    <property type="evidence" value="ECO:0007669"/>
    <property type="project" value="InterPro"/>
</dbReference>
<dbReference type="InterPro" id="IPR001892">
    <property type="entry name" value="Ribosomal_uS13"/>
</dbReference>
<keyword evidence="3" id="KW-0963">Cytoplasm</keyword>
<dbReference type="OrthoDB" id="1702480at2759"/>
<dbReference type="FunFam" id="4.10.910.10:FF:000002">
    <property type="entry name" value="40S ribosomal protein S18"/>
    <property type="match status" value="1"/>
</dbReference>
<keyword evidence="5 6" id="KW-0687">Ribonucleoprotein</keyword>
<evidence type="ECO:0000313" key="9">
    <source>
        <dbReference type="Proteomes" id="UP000070054"/>
    </source>
</evidence>
<dbReference type="PIRSF" id="PIRSF002134">
    <property type="entry name" value="Ribosomal_S13"/>
    <property type="match status" value="1"/>
</dbReference>
<dbReference type="InterPro" id="IPR018269">
    <property type="entry name" value="Ribosomal_uS13_CS"/>
</dbReference>
<evidence type="ECO:0000313" key="8">
    <source>
        <dbReference type="EMBL" id="KXH28561.1"/>
    </source>
</evidence>
<name>A0A135RY21_9PEZI</name>
<protein>
    <submittedName>
        <fullName evidence="8">40S ribosomal protein S18</fullName>
    </submittedName>
</protein>
<proteinExistence type="inferred from homology"/>
<dbReference type="Gene3D" id="4.10.910.10">
    <property type="entry name" value="30s ribosomal protein s13, domain 2"/>
    <property type="match status" value="1"/>
</dbReference>
<dbReference type="SUPFAM" id="SSF46946">
    <property type="entry name" value="S13-like H2TH domain"/>
    <property type="match status" value="1"/>
</dbReference>
<dbReference type="Pfam" id="PF00416">
    <property type="entry name" value="Ribosomal_S13"/>
    <property type="match status" value="1"/>
</dbReference>
<comment type="similarity">
    <text evidence="2 6">Belongs to the universal ribosomal protein uS13 family.</text>
</comment>
<keyword evidence="9" id="KW-1185">Reference proteome</keyword>
<dbReference type="AlphaFoldDB" id="A0A135RY21"/>
<dbReference type="PROSITE" id="PS50159">
    <property type="entry name" value="RIBOSOMAL_S13_2"/>
    <property type="match status" value="1"/>
</dbReference>
<evidence type="ECO:0000256" key="5">
    <source>
        <dbReference type="ARBA" id="ARBA00023274"/>
    </source>
</evidence>